<dbReference type="Proteomes" id="UP000463470">
    <property type="component" value="Unassembled WGS sequence"/>
</dbReference>
<dbReference type="EMBL" id="WXEY01000013">
    <property type="protein sequence ID" value="MZP30429.1"/>
    <property type="molecule type" value="Genomic_DNA"/>
</dbReference>
<keyword evidence="3" id="KW-0482">Metalloprotease</keyword>
<comment type="caution">
    <text evidence="3">The sequence shown here is derived from an EMBL/GenBank/DDBJ whole genome shotgun (WGS) entry which is preliminary data.</text>
</comment>
<organism evidence="3 4">
    <name type="scientific">Heliomicrobium undosum</name>
    <dbReference type="NCBI Taxonomy" id="121734"/>
    <lineage>
        <taxon>Bacteria</taxon>
        <taxon>Bacillati</taxon>
        <taxon>Bacillota</taxon>
        <taxon>Clostridia</taxon>
        <taxon>Eubacteriales</taxon>
        <taxon>Heliobacteriaceae</taxon>
        <taxon>Heliomicrobium</taxon>
    </lineage>
</organism>
<keyword evidence="2" id="KW-0812">Transmembrane</keyword>
<sequence length="284" mass="31229">MVSNLSILYMSLSVLLSIGVPVGLLIYLHQRHQISWKAVTVGALVWFFFTQGLEKMVHVYVFDVNPFTAALMKKPLWFALYGALAAGIFEEVGRYIAFTAWLKTLRAWKDGVAYGLGHGGIESLLIGGIMGVQSVLMARMINTGTLGDLGGKLPPEALEQAKNLLLSTPPLAFLAGGLERNIALAMQIALSLLVLYGVREGKIAILFAAIAAHAVIDFPVALYQAIRYDTLYLFLYLVALFGISLIFIFWSRRLFPGAAEEPTGEPAKERNRSEGKNRNKPKKQ</sequence>
<feature type="transmembrane region" description="Helical" evidence="2">
    <location>
        <begin position="76"/>
        <end position="102"/>
    </location>
</feature>
<dbReference type="GO" id="GO:0006508">
    <property type="term" value="P:proteolysis"/>
    <property type="evidence" value="ECO:0007669"/>
    <property type="project" value="UniProtKB-KW"/>
</dbReference>
<feature type="transmembrane region" description="Helical" evidence="2">
    <location>
        <begin position="34"/>
        <end position="53"/>
    </location>
</feature>
<protein>
    <submittedName>
        <fullName evidence="3">YhfC family intramembrane metalloprotease</fullName>
    </submittedName>
</protein>
<keyword evidence="4" id="KW-1185">Reference proteome</keyword>
<accession>A0A845L5D0</accession>
<dbReference type="RefSeq" id="WP_161258950.1">
    <property type="nucleotide sequence ID" value="NZ_WXEY01000013.1"/>
</dbReference>
<feature type="transmembrane region" description="Helical" evidence="2">
    <location>
        <begin position="6"/>
        <end position="27"/>
    </location>
</feature>
<feature type="transmembrane region" description="Helical" evidence="2">
    <location>
        <begin position="171"/>
        <end position="196"/>
    </location>
</feature>
<keyword evidence="2" id="KW-0472">Membrane</keyword>
<evidence type="ECO:0000256" key="2">
    <source>
        <dbReference type="SAM" id="Phobius"/>
    </source>
</evidence>
<evidence type="ECO:0000256" key="1">
    <source>
        <dbReference type="SAM" id="MobiDB-lite"/>
    </source>
</evidence>
<keyword evidence="3" id="KW-0645">Protease</keyword>
<keyword evidence="2" id="KW-1133">Transmembrane helix</keyword>
<gene>
    <name evidence="3" type="ORF">GTO91_11970</name>
</gene>
<keyword evidence="3" id="KW-0378">Hydrolase</keyword>
<feature type="compositionally biased region" description="Basic and acidic residues" evidence="1">
    <location>
        <begin position="266"/>
        <end position="277"/>
    </location>
</feature>
<dbReference type="PIRSF" id="PIRSF033101">
    <property type="entry name" value="UCP033101"/>
    <property type="match status" value="1"/>
</dbReference>
<name>A0A845L5D0_9FIRM</name>
<dbReference type="Pfam" id="PF10086">
    <property type="entry name" value="YhfC"/>
    <property type="match status" value="1"/>
</dbReference>
<dbReference type="GO" id="GO:0008237">
    <property type="term" value="F:metallopeptidase activity"/>
    <property type="evidence" value="ECO:0007669"/>
    <property type="project" value="UniProtKB-KW"/>
</dbReference>
<evidence type="ECO:0000313" key="4">
    <source>
        <dbReference type="Proteomes" id="UP000463470"/>
    </source>
</evidence>
<dbReference type="InterPro" id="IPR011397">
    <property type="entry name" value="YhfC"/>
</dbReference>
<proteinExistence type="predicted"/>
<dbReference type="AlphaFoldDB" id="A0A845L5D0"/>
<feature type="transmembrane region" description="Helical" evidence="2">
    <location>
        <begin position="203"/>
        <end position="225"/>
    </location>
</feature>
<evidence type="ECO:0000313" key="3">
    <source>
        <dbReference type="EMBL" id="MZP30429.1"/>
    </source>
</evidence>
<dbReference type="OrthoDB" id="9807167at2"/>
<feature type="transmembrane region" description="Helical" evidence="2">
    <location>
        <begin position="231"/>
        <end position="250"/>
    </location>
</feature>
<feature type="region of interest" description="Disordered" evidence="1">
    <location>
        <begin position="258"/>
        <end position="284"/>
    </location>
</feature>
<reference evidence="3 4" key="1">
    <citation type="submission" date="2020-01" db="EMBL/GenBank/DDBJ databases">
        <title>Whole-genome sequence of Heliobacterium undosum DSM 13378.</title>
        <authorList>
            <person name="Kyndt J.A."/>
            <person name="Meyer T.E."/>
        </authorList>
    </citation>
    <scope>NUCLEOTIDE SEQUENCE [LARGE SCALE GENOMIC DNA]</scope>
    <source>
        <strain evidence="3 4">DSM 13378</strain>
    </source>
</reference>